<protein>
    <recommendedName>
        <fullName evidence="9">DUF1751-domain-containing protein</fullName>
    </recommendedName>
</protein>
<proteinExistence type="predicted"/>
<dbReference type="AlphaFoldDB" id="A0A8H5D2V3"/>
<dbReference type="SMART" id="SM01160">
    <property type="entry name" value="DUF1751"/>
    <property type="match status" value="1"/>
</dbReference>
<evidence type="ECO:0000256" key="4">
    <source>
        <dbReference type="ARBA" id="ARBA00023136"/>
    </source>
</evidence>
<feature type="transmembrane region" description="Helical" evidence="6">
    <location>
        <begin position="120"/>
        <end position="151"/>
    </location>
</feature>
<comment type="caution">
    <text evidence="7">The sequence shown here is derived from an EMBL/GenBank/DDBJ whole genome shotgun (WGS) entry which is preliminary data.</text>
</comment>
<evidence type="ECO:0000313" key="8">
    <source>
        <dbReference type="Proteomes" id="UP000559027"/>
    </source>
</evidence>
<organism evidence="7 8">
    <name type="scientific">Leucocoprinus leucothites</name>
    <dbReference type="NCBI Taxonomy" id="201217"/>
    <lineage>
        <taxon>Eukaryota</taxon>
        <taxon>Fungi</taxon>
        <taxon>Dikarya</taxon>
        <taxon>Basidiomycota</taxon>
        <taxon>Agaricomycotina</taxon>
        <taxon>Agaricomycetes</taxon>
        <taxon>Agaricomycetidae</taxon>
        <taxon>Agaricales</taxon>
        <taxon>Agaricineae</taxon>
        <taxon>Agaricaceae</taxon>
        <taxon>Leucocoprinus</taxon>
    </lineage>
</organism>
<feature type="compositionally biased region" description="Polar residues" evidence="5">
    <location>
        <begin position="277"/>
        <end position="289"/>
    </location>
</feature>
<evidence type="ECO:0000256" key="3">
    <source>
        <dbReference type="ARBA" id="ARBA00022989"/>
    </source>
</evidence>
<dbReference type="GO" id="GO:0016020">
    <property type="term" value="C:membrane"/>
    <property type="evidence" value="ECO:0007669"/>
    <property type="project" value="UniProtKB-SubCell"/>
</dbReference>
<feature type="transmembrane region" description="Helical" evidence="6">
    <location>
        <begin position="46"/>
        <end position="69"/>
    </location>
</feature>
<evidence type="ECO:0000256" key="1">
    <source>
        <dbReference type="ARBA" id="ARBA00004141"/>
    </source>
</evidence>
<feature type="region of interest" description="Disordered" evidence="5">
    <location>
        <begin position="247"/>
        <end position="312"/>
    </location>
</feature>
<dbReference type="PANTHER" id="PTHR13377">
    <property type="entry name" value="PLACENTAL PROTEIN 6"/>
    <property type="match status" value="1"/>
</dbReference>
<dbReference type="GO" id="GO:0005794">
    <property type="term" value="C:Golgi apparatus"/>
    <property type="evidence" value="ECO:0007669"/>
    <property type="project" value="TreeGrafter"/>
</dbReference>
<dbReference type="InterPro" id="IPR035952">
    <property type="entry name" value="Rhomboid-like_sf"/>
</dbReference>
<name>A0A8H5D2V3_9AGAR</name>
<dbReference type="InterPro" id="IPR013861">
    <property type="entry name" value="TMEM115/Pdh1/Rbl19"/>
</dbReference>
<dbReference type="Pfam" id="PF08551">
    <property type="entry name" value="DUF1751"/>
    <property type="match status" value="1"/>
</dbReference>
<gene>
    <name evidence="7" type="ORF">D9756_005977</name>
</gene>
<dbReference type="FunFam" id="1.20.1540.10:FF:000004">
    <property type="entry name" value="Transmembrane protein 115"/>
    <property type="match status" value="1"/>
</dbReference>
<accession>A0A8H5D2V3</accession>
<evidence type="ECO:0008006" key="9">
    <source>
        <dbReference type="Google" id="ProtNLM"/>
    </source>
</evidence>
<keyword evidence="8" id="KW-1185">Reference proteome</keyword>
<dbReference type="Proteomes" id="UP000559027">
    <property type="component" value="Unassembled WGS sequence"/>
</dbReference>
<dbReference type="PANTHER" id="PTHR13377:SF3">
    <property type="entry name" value="TRANSMEMBRANE PROTEIN 115"/>
    <property type="match status" value="1"/>
</dbReference>
<evidence type="ECO:0000256" key="5">
    <source>
        <dbReference type="SAM" id="MobiDB-lite"/>
    </source>
</evidence>
<sequence length="312" mass="34152">MDLFDLGIRRAFNIRGKCQFIASMIFVPAALKYLERLWGAVETMKFIAVSIVASNLIAFGLNWIEFIATGNADLFLYGMPYHGQMALQIALLVAFTQLIPEHQVQILGIIKARVKSLPMAYLTLSTVLCILGWQCPWIVIQFGWFVGWVYLRFYKKNPGESVGGADSYGDRSETFSLVSWFPPFLHGPLTVLGNFVHKLANRFHLVPASSGGDIESGTYSLIPLSARAEAERRRALALKALDQRLANTSAPTGPSSSNAASQVARPLPVAQSKSEDTSPSTGASPNTNGRAHDRKKSVSEGDGEVMVKSESR</sequence>
<feature type="compositionally biased region" description="Polar residues" evidence="5">
    <location>
        <begin position="247"/>
        <end position="261"/>
    </location>
</feature>
<dbReference type="EMBL" id="JAACJO010000011">
    <property type="protein sequence ID" value="KAF5352652.1"/>
    <property type="molecule type" value="Genomic_DNA"/>
</dbReference>
<comment type="subcellular location">
    <subcellularLocation>
        <location evidence="1">Membrane</location>
        <topology evidence="1">Multi-pass membrane protein</topology>
    </subcellularLocation>
</comment>
<keyword evidence="2 6" id="KW-0812">Transmembrane</keyword>
<dbReference type="SUPFAM" id="SSF144091">
    <property type="entry name" value="Rhomboid-like"/>
    <property type="match status" value="1"/>
</dbReference>
<keyword evidence="4 6" id="KW-0472">Membrane</keyword>
<keyword evidence="3 6" id="KW-1133">Transmembrane helix</keyword>
<evidence type="ECO:0000256" key="2">
    <source>
        <dbReference type="ARBA" id="ARBA00022692"/>
    </source>
</evidence>
<evidence type="ECO:0000256" key="6">
    <source>
        <dbReference type="SAM" id="Phobius"/>
    </source>
</evidence>
<reference evidence="7 8" key="1">
    <citation type="journal article" date="2020" name="ISME J.">
        <title>Uncovering the hidden diversity of litter-decomposition mechanisms in mushroom-forming fungi.</title>
        <authorList>
            <person name="Floudas D."/>
            <person name="Bentzer J."/>
            <person name="Ahren D."/>
            <person name="Johansson T."/>
            <person name="Persson P."/>
            <person name="Tunlid A."/>
        </authorList>
    </citation>
    <scope>NUCLEOTIDE SEQUENCE [LARGE SCALE GENOMIC DNA]</scope>
    <source>
        <strain evidence="7 8">CBS 146.42</strain>
    </source>
</reference>
<dbReference type="OrthoDB" id="73612at2759"/>
<evidence type="ECO:0000313" key="7">
    <source>
        <dbReference type="EMBL" id="KAF5352652.1"/>
    </source>
</evidence>
<dbReference type="GO" id="GO:0006890">
    <property type="term" value="P:retrograde vesicle-mediated transport, Golgi to endoplasmic reticulum"/>
    <property type="evidence" value="ECO:0007669"/>
    <property type="project" value="InterPro"/>
</dbReference>